<proteinExistence type="predicted"/>
<organism evidence="2 3">
    <name type="scientific">Rhodanobacter ginsengisoli</name>
    <dbReference type="NCBI Taxonomy" id="418646"/>
    <lineage>
        <taxon>Bacteria</taxon>
        <taxon>Pseudomonadati</taxon>
        <taxon>Pseudomonadota</taxon>
        <taxon>Gammaproteobacteria</taxon>
        <taxon>Lysobacterales</taxon>
        <taxon>Rhodanobacteraceae</taxon>
        <taxon>Rhodanobacter</taxon>
    </lineage>
</organism>
<accession>A0ABW0QJ87</accession>
<sequence>MTIRPLLPPLVAIGLLFAAQAAFAAPPGGFTATYNVLQGGEPMGVATVSLRAAGHGEWTYSKDVKGTAGLAAMLGASVQETSQFRWKGDVPEAISYDYRLQTGFKNKQRHLRVDWNKDQVTVDEGKGARTYAASPGMVERNSLPLALGLALRDGKKQVALPVAVRQEVQTQNFEVSGRETVKVPAGSFQAQRVDRTDADRGFSAWYAPNRYPLPVKLSQHDGGDMEMELVSYRAN</sequence>
<dbReference type="InterPro" id="IPR021457">
    <property type="entry name" value="DUF3108"/>
</dbReference>
<dbReference type="Proteomes" id="UP001596114">
    <property type="component" value="Unassembled WGS sequence"/>
</dbReference>
<evidence type="ECO:0000256" key="1">
    <source>
        <dbReference type="SAM" id="SignalP"/>
    </source>
</evidence>
<dbReference type="RefSeq" id="WP_377317140.1">
    <property type="nucleotide sequence ID" value="NZ_JBHSNF010000001.1"/>
</dbReference>
<keyword evidence="3" id="KW-1185">Reference proteome</keyword>
<reference evidence="3" key="1">
    <citation type="journal article" date="2019" name="Int. J. Syst. Evol. Microbiol.">
        <title>The Global Catalogue of Microorganisms (GCM) 10K type strain sequencing project: providing services to taxonomists for standard genome sequencing and annotation.</title>
        <authorList>
            <consortium name="The Broad Institute Genomics Platform"/>
            <consortium name="The Broad Institute Genome Sequencing Center for Infectious Disease"/>
            <person name="Wu L."/>
            <person name="Ma J."/>
        </authorList>
    </citation>
    <scope>NUCLEOTIDE SEQUENCE [LARGE SCALE GENOMIC DNA]</scope>
    <source>
        <strain evidence="3">CGMCC 1.16619</strain>
    </source>
</reference>
<feature type="signal peptide" evidence="1">
    <location>
        <begin position="1"/>
        <end position="24"/>
    </location>
</feature>
<gene>
    <name evidence="2" type="ORF">ACFPPA_03015</name>
</gene>
<comment type="caution">
    <text evidence="2">The sequence shown here is derived from an EMBL/GenBank/DDBJ whole genome shotgun (WGS) entry which is preliminary data.</text>
</comment>
<protein>
    <submittedName>
        <fullName evidence="2">DUF3108 domain-containing protein</fullName>
    </submittedName>
</protein>
<feature type="chain" id="PRO_5047461286" evidence="1">
    <location>
        <begin position="25"/>
        <end position="235"/>
    </location>
</feature>
<dbReference type="Pfam" id="PF11306">
    <property type="entry name" value="DUF3108"/>
    <property type="match status" value="1"/>
</dbReference>
<evidence type="ECO:0000313" key="3">
    <source>
        <dbReference type="Proteomes" id="UP001596114"/>
    </source>
</evidence>
<keyword evidence="1" id="KW-0732">Signal</keyword>
<dbReference type="EMBL" id="JBHSNF010000001">
    <property type="protein sequence ID" value="MFC5524705.1"/>
    <property type="molecule type" value="Genomic_DNA"/>
</dbReference>
<name>A0ABW0QJ87_9GAMM</name>
<evidence type="ECO:0000313" key="2">
    <source>
        <dbReference type="EMBL" id="MFC5524705.1"/>
    </source>
</evidence>